<gene>
    <name evidence="8" type="ORF">F4V43_13730</name>
</gene>
<keyword evidence="5 7" id="KW-1133">Transmembrane helix</keyword>
<organism evidence="8 9">
    <name type="scientific">Paenibacillus spiritus</name>
    <dbReference type="NCBI Taxonomy" id="2496557"/>
    <lineage>
        <taxon>Bacteria</taxon>
        <taxon>Bacillati</taxon>
        <taxon>Bacillota</taxon>
        <taxon>Bacilli</taxon>
        <taxon>Bacillales</taxon>
        <taxon>Paenibacillaceae</taxon>
        <taxon>Paenibacillus</taxon>
    </lineage>
</organism>
<evidence type="ECO:0000256" key="5">
    <source>
        <dbReference type="ARBA" id="ARBA00022989"/>
    </source>
</evidence>
<evidence type="ECO:0000313" key="8">
    <source>
        <dbReference type="EMBL" id="KAA9002115.1"/>
    </source>
</evidence>
<keyword evidence="6 7" id="KW-0472">Membrane</keyword>
<proteinExistence type="inferred from homology"/>
<dbReference type="PANTHER" id="PTHR33884">
    <property type="entry name" value="UPF0410 PROTEIN YMGE"/>
    <property type="match status" value="1"/>
</dbReference>
<dbReference type="GO" id="GO:0005886">
    <property type="term" value="C:plasma membrane"/>
    <property type="evidence" value="ECO:0007669"/>
    <property type="project" value="UniProtKB-SubCell"/>
</dbReference>
<dbReference type="RefSeq" id="WP_150458820.1">
    <property type="nucleotide sequence ID" value="NZ_VYKK01000018.1"/>
</dbReference>
<keyword evidence="4 7" id="KW-0812">Transmembrane</keyword>
<feature type="transmembrane region" description="Helical" evidence="7">
    <location>
        <begin position="54"/>
        <end position="77"/>
    </location>
</feature>
<name>A0A5J5G5F9_9BACL</name>
<accession>A0A5J5G5F9</accession>
<dbReference type="AlphaFoldDB" id="A0A5J5G5F9"/>
<protein>
    <submittedName>
        <fullName evidence="8">GlsB/YeaQ/YmgE family stress response membrane protein</fullName>
    </submittedName>
</protein>
<keyword evidence="9" id="KW-1185">Reference proteome</keyword>
<dbReference type="OrthoDB" id="1632160at2"/>
<comment type="subcellular location">
    <subcellularLocation>
        <location evidence="1">Cell membrane</location>
        <topology evidence="1">Multi-pass membrane protein</topology>
    </subcellularLocation>
</comment>
<reference evidence="8 9" key="1">
    <citation type="submission" date="2019-09" db="EMBL/GenBank/DDBJ databases">
        <title>Bacillus ochoae sp. nov., Paenibacillus whitsoniae sp. nov., Paenibacillus spiritus sp. nov. Isolated from the Mars Exploration Rover during spacecraft assembly.</title>
        <authorList>
            <person name="Seuylemezian A."/>
            <person name="Vaishampayan P."/>
        </authorList>
    </citation>
    <scope>NUCLEOTIDE SEQUENCE [LARGE SCALE GENOMIC DNA]</scope>
    <source>
        <strain evidence="8 9">MER_111</strain>
    </source>
</reference>
<dbReference type="Pfam" id="PF04226">
    <property type="entry name" value="Transgly_assoc"/>
    <property type="match status" value="1"/>
</dbReference>
<comment type="similarity">
    <text evidence="2">Belongs to the UPF0410 family.</text>
</comment>
<evidence type="ECO:0000256" key="3">
    <source>
        <dbReference type="ARBA" id="ARBA00022475"/>
    </source>
</evidence>
<evidence type="ECO:0000256" key="1">
    <source>
        <dbReference type="ARBA" id="ARBA00004651"/>
    </source>
</evidence>
<sequence length="85" mass="8702">MWGLLISLIMAIIIGIIGDAIAGGKMPGGIIGSMVAGFIGAWLGSYLFGSFGPVIGHFAVVPAVLGTALLVFILGLFSRIIRRAS</sequence>
<evidence type="ECO:0000256" key="6">
    <source>
        <dbReference type="ARBA" id="ARBA00023136"/>
    </source>
</evidence>
<comment type="caution">
    <text evidence="8">The sequence shown here is derived from an EMBL/GenBank/DDBJ whole genome shotgun (WGS) entry which is preliminary data.</text>
</comment>
<evidence type="ECO:0000256" key="4">
    <source>
        <dbReference type="ARBA" id="ARBA00022692"/>
    </source>
</evidence>
<dbReference type="PANTHER" id="PTHR33884:SF3">
    <property type="entry name" value="UPF0410 PROTEIN YMGE"/>
    <property type="match status" value="1"/>
</dbReference>
<dbReference type="InterPro" id="IPR007341">
    <property type="entry name" value="Transgly_assoc"/>
</dbReference>
<keyword evidence="3" id="KW-1003">Cell membrane</keyword>
<evidence type="ECO:0000256" key="2">
    <source>
        <dbReference type="ARBA" id="ARBA00011006"/>
    </source>
</evidence>
<dbReference type="Proteomes" id="UP000367750">
    <property type="component" value="Unassembled WGS sequence"/>
</dbReference>
<evidence type="ECO:0000256" key="7">
    <source>
        <dbReference type="SAM" id="Phobius"/>
    </source>
</evidence>
<feature type="transmembrane region" description="Helical" evidence="7">
    <location>
        <begin position="29"/>
        <end position="48"/>
    </location>
</feature>
<dbReference type="EMBL" id="VYKK01000018">
    <property type="protein sequence ID" value="KAA9002115.1"/>
    <property type="molecule type" value="Genomic_DNA"/>
</dbReference>
<evidence type="ECO:0000313" key="9">
    <source>
        <dbReference type="Proteomes" id="UP000367750"/>
    </source>
</evidence>
<feature type="transmembrane region" description="Helical" evidence="7">
    <location>
        <begin position="6"/>
        <end position="22"/>
    </location>
</feature>